<evidence type="ECO:0000313" key="3">
    <source>
        <dbReference type="EMBL" id="GAA2738896.1"/>
    </source>
</evidence>
<dbReference type="EMBL" id="BAAATZ010000055">
    <property type="protein sequence ID" value="GAA2738896.1"/>
    <property type="molecule type" value="Genomic_DNA"/>
</dbReference>
<evidence type="ECO:0000256" key="2">
    <source>
        <dbReference type="SAM" id="MobiDB-lite"/>
    </source>
</evidence>
<dbReference type="Gene3D" id="1.10.443.10">
    <property type="entry name" value="Intergrase catalytic core"/>
    <property type="match status" value="1"/>
</dbReference>
<dbReference type="InterPro" id="IPR011010">
    <property type="entry name" value="DNA_brk_join_enz"/>
</dbReference>
<sequence>MSVQQPFLKPDCSERDRPEQSACPEVFNKPTRWTHAVTVLGFPGLRFHDLRHTGNTFAAATGATTKDLMRRMGHDNERAALIYQHATTRADRAIALGIDALVNSHRKDEDDDGAAGALAPVG</sequence>
<dbReference type="Proteomes" id="UP001501842">
    <property type="component" value="Unassembled WGS sequence"/>
</dbReference>
<keyword evidence="4" id="KW-1185">Reference proteome</keyword>
<gene>
    <name evidence="3" type="ORF">GCM10010439_74240</name>
</gene>
<evidence type="ECO:0000256" key="1">
    <source>
        <dbReference type="ARBA" id="ARBA00023172"/>
    </source>
</evidence>
<proteinExistence type="predicted"/>
<keyword evidence="1" id="KW-0233">DNA recombination</keyword>
<comment type="caution">
    <text evidence="3">The sequence shown here is derived from an EMBL/GenBank/DDBJ whole genome shotgun (WGS) entry which is preliminary data.</text>
</comment>
<name>A0ABN3UV34_9ACTN</name>
<accession>A0ABN3UV34</accession>
<organism evidence="3 4">
    <name type="scientific">Actinocorallia aurantiaca</name>
    <dbReference type="NCBI Taxonomy" id="46204"/>
    <lineage>
        <taxon>Bacteria</taxon>
        <taxon>Bacillati</taxon>
        <taxon>Actinomycetota</taxon>
        <taxon>Actinomycetes</taxon>
        <taxon>Streptosporangiales</taxon>
        <taxon>Thermomonosporaceae</taxon>
        <taxon>Actinocorallia</taxon>
    </lineage>
</organism>
<reference evidence="3 4" key="1">
    <citation type="journal article" date="2019" name="Int. J. Syst. Evol. Microbiol.">
        <title>The Global Catalogue of Microorganisms (GCM) 10K type strain sequencing project: providing services to taxonomists for standard genome sequencing and annotation.</title>
        <authorList>
            <consortium name="The Broad Institute Genomics Platform"/>
            <consortium name="The Broad Institute Genome Sequencing Center for Infectious Disease"/>
            <person name="Wu L."/>
            <person name="Ma J."/>
        </authorList>
    </citation>
    <scope>NUCLEOTIDE SEQUENCE [LARGE SCALE GENOMIC DNA]</scope>
    <source>
        <strain evidence="3 4">JCM 8201</strain>
    </source>
</reference>
<dbReference type="InterPro" id="IPR013762">
    <property type="entry name" value="Integrase-like_cat_sf"/>
</dbReference>
<evidence type="ECO:0000313" key="4">
    <source>
        <dbReference type="Proteomes" id="UP001501842"/>
    </source>
</evidence>
<evidence type="ECO:0008006" key="5">
    <source>
        <dbReference type="Google" id="ProtNLM"/>
    </source>
</evidence>
<feature type="region of interest" description="Disordered" evidence="2">
    <location>
        <begin position="1"/>
        <end position="23"/>
    </location>
</feature>
<dbReference type="SUPFAM" id="SSF56349">
    <property type="entry name" value="DNA breaking-rejoining enzymes"/>
    <property type="match status" value="1"/>
</dbReference>
<protein>
    <recommendedName>
        <fullName evidence="5">Phage integrase family protein</fullName>
    </recommendedName>
</protein>